<gene>
    <name evidence="1" type="ORF">GCM10023217_13670</name>
</gene>
<dbReference type="SUPFAM" id="SSF53697">
    <property type="entry name" value="SIS domain"/>
    <property type="match status" value="1"/>
</dbReference>
<evidence type="ECO:0000313" key="2">
    <source>
        <dbReference type="Proteomes" id="UP001500822"/>
    </source>
</evidence>
<sequence length="375" mass="38382">MPVTIEVLDDTEFLHSADRHGLLHAAAMAGAQVRAVAEAQAEGVLEPLADLRPRAVVVVTGSSALSVRAAALVTAVFAARIDVPIVVAPTLPGWIGPLDVVVVLGADAGDPQLSDALARAARRRAEVVVAAPLEGPLREAAGVGRPGAMTFVDLSPRLPIDPRFVFAGQVAALVAVLTGLTTVRLTPAAPALAEVAEHLDAEAAADHPGQESFHNQAKLLALRTAGHRLVWVGDTPGAAAVAAAVAAAFFDIAVRTGAVADEPRALAALTASTASGGAVDSLFYDPEFDGPAPSEPLRGFWVSTADRSGALARRLGGREIDIVTEQTEELGLDELPPRGGAETVVDTPADLTAYLVVVVRAQLAAAYAALAEADV</sequence>
<protein>
    <recommendedName>
        <fullName evidence="3">TobH protein</fullName>
    </recommendedName>
</protein>
<proteinExistence type="predicted"/>
<accession>A0ABP8Z3U5</accession>
<dbReference type="RefSeq" id="WP_246991394.1">
    <property type="nucleotide sequence ID" value="NZ_BAABIE010000005.1"/>
</dbReference>
<name>A0ABP8Z3U5_9ACTN</name>
<evidence type="ECO:0008006" key="3">
    <source>
        <dbReference type="Google" id="ProtNLM"/>
    </source>
</evidence>
<comment type="caution">
    <text evidence="1">The sequence shown here is derived from an EMBL/GenBank/DDBJ whole genome shotgun (WGS) entry which is preliminary data.</text>
</comment>
<dbReference type="Proteomes" id="UP001500822">
    <property type="component" value="Unassembled WGS sequence"/>
</dbReference>
<reference evidence="2" key="1">
    <citation type="journal article" date="2019" name="Int. J. Syst. Evol. Microbiol.">
        <title>The Global Catalogue of Microorganisms (GCM) 10K type strain sequencing project: providing services to taxonomists for standard genome sequencing and annotation.</title>
        <authorList>
            <consortium name="The Broad Institute Genomics Platform"/>
            <consortium name="The Broad Institute Genome Sequencing Center for Infectious Disease"/>
            <person name="Wu L."/>
            <person name="Ma J."/>
        </authorList>
    </citation>
    <scope>NUCLEOTIDE SEQUENCE [LARGE SCALE GENOMIC DNA]</scope>
    <source>
        <strain evidence="2">JCM 18077</strain>
    </source>
</reference>
<dbReference type="InterPro" id="IPR046348">
    <property type="entry name" value="SIS_dom_sf"/>
</dbReference>
<dbReference type="EMBL" id="BAABIE010000005">
    <property type="protein sequence ID" value="GAA4745725.1"/>
    <property type="molecule type" value="Genomic_DNA"/>
</dbReference>
<keyword evidence="2" id="KW-1185">Reference proteome</keyword>
<evidence type="ECO:0000313" key="1">
    <source>
        <dbReference type="EMBL" id="GAA4745725.1"/>
    </source>
</evidence>
<organism evidence="1 2">
    <name type="scientific">Gordonia alkaliphila</name>
    <dbReference type="NCBI Taxonomy" id="1053547"/>
    <lineage>
        <taxon>Bacteria</taxon>
        <taxon>Bacillati</taxon>
        <taxon>Actinomycetota</taxon>
        <taxon>Actinomycetes</taxon>
        <taxon>Mycobacteriales</taxon>
        <taxon>Gordoniaceae</taxon>
        <taxon>Gordonia</taxon>
    </lineage>
</organism>